<evidence type="ECO:0000313" key="5">
    <source>
        <dbReference type="Proteomes" id="UP000187313"/>
    </source>
</evidence>
<feature type="signal peptide" evidence="2">
    <location>
        <begin position="1"/>
        <end position="26"/>
    </location>
</feature>
<dbReference type="Pfam" id="PF00395">
    <property type="entry name" value="SLH"/>
    <property type="match status" value="3"/>
</dbReference>
<dbReference type="PANTHER" id="PTHR43308:SF5">
    <property type="entry name" value="S-LAYER PROTEIN _ PEPTIDOGLYCAN ENDO-BETA-N-ACETYLGLUCOSAMINIDASE"/>
    <property type="match status" value="1"/>
</dbReference>
<dbReference type="InterPro" id="IPR051465">
    <property type="entry name" value="Cell_Envelope_Struct_Comp"/>
</dbReference>
<reference evidence="4 5" key="1">
    <citation type="submission" date="2016-10" db="EMBL/GenBank/DDBJ databases">
        <title>Paenibacillus species isolates.</title>
        <authorList>
            <person name="Beno S.M."/>
        </authorList>
    </citation>
    <scope>NUCLEOTIDE SEQUENCE [LARGE SCALE GENOMIC DNA]</scope>
    <source>
        <strain evidence="4 5">FSL R5-0923</strain>
    </source>
</reference>
<dbReference type="Gene3D" id="2.130.10.10">
    <property type="entry name" value="YVTN repeat-like/Quinoprotein amine dehydrogenase"/>
    <property type="match status" value="1"/>
</dbReference>
<feature type="domain" description="SLH" evidence="3">
    <location>
        <begin position="23"/>
        <end position="81"/>
    </location>
</feature>
<keyword evidence="5" id="KW-1185">Reference proteome</keyword>
<evidence type="ECO:0000256" key="1">
    <source>
        <dbReference type="SAM" id="MobiDB-lite"/>
    </source>
</evidence>
<gene>
    <name evidence="4" type="ORF">BSK51_10240</name>
</gene>
<feature type="domain" description="SLH" evidence="3">
    <location>
        <begin position="144"/>
        <end position="207"/>
    </location>
</feature>
<proteinExistence type="predicted"/>
<evidence type="ECO:0000256" key="2">
    <source>
        <dbReference type="SAM" id="SignalP"/>
    </source>
</evidence>
<feature type="chain" id="PRO_5045775816" description="SLH domain-containing protein" evidence="2">
    <location>
        <begin position="27"/>
        <end position="614"/>
    </location>
</feature>
<evidence type="ECO:0000259" key="3">
    <source>
        <dbReference type="PROSITE" id="PS51272"/>
    </source>
</evidence>
<dbReference type="RefSeq" id="WP_076299077.1">
    <property type="nucleotide sequence ID" value="NZ_MPTD01000006.1"/>
</dbReference>
<protein>
    <recommendedName>
        <fullName evidence="3">SLH domain-containing protein</fullName>
    </recommendedName>
</protein>
<keyword evidence="2" id="KW-0732">Signal</keyword>
<name>A0ABX3HRF4_9BACL</name>
<feature type="compositionally biased region" description="Gly residues" evidence="1">
    <location>
        <begin position="452"/>
        <end position="463"/>
    </location>
</feature>
<feature type="region of interest" description="Disordered" evidence="1">
    <location>
        <begin position="419"/>
        <end position="471"/>
    </location>
</feature>
<dbReference type="PROSITE" id="PS51272">
    <property type="entry name" value="SLH"/>
    <property type="match status" value="3"/>
</dbReference>
<dbReference type="InterPro" id="IPR015943">
    <property type="entry name" value="WD40/YVTN_repeat-like_dom_sf"/>
</dbReference>
<sequence>MKFSLKQALAILAVTSSMAYTSAAFADTTEVIPKWAATEIASWKEMGLLKGDKDGKVLPNEGIRKTEFVTLINRIFNFSAVSSETFKDVPLTAWYAPEISKAVAAGAILGNGEGGIEPLEVLTREKAALILSRVFNVATSASSGVAFADDAAISSWAKEAVYAMKAAGYVEGTPEATFQPKKELTRAEAVKMINRAMGILITDGGEHSGISSSSMIVNRPGAVLSNLNLTGNLYITPGVGEGDLSLQSAVIGGVVYINGGGANSITITDSKIKRIVINKPSSPIRVVLKGTTTLPLIDVLSGSQVVNESNNPIDTINVLTNGLADVSLNGNVNQLNLAGKTRFVFNGGEITSFKVASLAAESRIQLVKGASIKKLFFNGGAEVTGEGTIAEAEVNAEGVSLASMPNKLTVNASKVTINGHDYKGSGNGVPNTSSSSGGSGSGSSGTENPGTGNPGTGNPGTGEPGTVDPEPKATVLYSYEEVLKSFSSTGAEGTAKQYITFLQDPSYKPSIANSAVVMPDLTNAITFVNYQFNAKPSIFASLRGINSSVLDKNRTYLWIGTDSGVTRIKLSTNEMLAYTAETKQLTDNKVLLLISDGSTGVLAITETGVSHIYQ</sequence>
<dbReference type="InterPro" id="IPR001119">
    <property type="entry name" value="SLH_dom"/>
</dbReference>
<feature type="domain" description="SLH" evidence="3">
    <location>
        <begin position="82"/>
        <end position="142"/>
    </location>
</feature>
<dbReference type="PANTHER" id="PTHR43308">
    <property type="entry name" value="OUTER MEMBRANE PROTEIN ALPHA-RELATED"/>
    <property type="match status" value="1"/>
</dbReference>
<organism evidence="4 5">
    <name type="scientific">Paenibacillus odorifer</name>
    <dbReference type="NCBI Taxonomy" id="189426"/>
    <lineage>
        <taxon>Bacteria</taxon>
        <taxon>Bacillati</taxon>
        <taxon>Bacillota</taxon>
        <taxon>Bacilli</taxon>
        <taxon>Bacillales</taxon>
        <taxon>Paenibacillaceae</taxon>
        <taxon>Paenibacillus</taxon>
    </lineage>
</organism>
<evidence type="ECO:0000313" key="4">
    <source>
        <dbReference type="EMBL" id="OMD52623.1"/>
    </source>
</evidence>
<dbReference type="Proteomes" id="UP000187313">
    <property type="component" value="Unassembled WGS sequence"/>
</dbReference>
<comment type="caution">
    <text evidence="4">The sequence shown here is derived from an EMBL/GenBank/DDBJ whole genome shotgun (WGS) entry which is preliminary data.</text>
</comment>
<accession>A0ABX3HRF4</accession>
<dbReference type="EMBL" id="MPTD01000006">
    <property type="protein sequence ID" value="OMD52623.1"/>
    <property type="molecule type" value="Genomic_DNA"/>
</dbReference>